<keyword evidence="3" id="KW-0371">Homeobox</keyword>
<sequence>MRVLLISSAYNGLCQRVHVELDYLGHDISVTLALSAEDVRKAVNLFQPDVIVCPFLKEKIPKDVYSTHHCIIIHPGIRGDRGPSSLDWAIMDDEEEWGVTALQAVEEMDAGDIWSSPRFKMRPASKASIYRREVTHAAIGAVVETLSHIEAKDVAPEPLNYADPKIHGRLRPLMKQPDRCIDWTCDNVQTILKKIRAGDSNPGVLDTINGEEYYLYGVYEENQLQGWQPGEIIAKRHGAICRAAIDGAVWISHLKRKNVSKQPFYKRFFGNNRVYDYKLPAARILGELVADVPESPIDPLYMGTDKTFKEIWYEEENQVGYLHFDFHNGAMDTEQCRRLRLAYQIAEERPTKVLVLMGGTDFWSNGIHLNAIEAADNPANESWRNINAIDDVVWEIITTQTKFTVSAVWGGAGAGGAMALLAADKVWAREGAVFNPHYRTMGLYGSEYWTYSLPKRVGPVKALELTETPLPLGMKKAKAIGYIDEILSDHYDEYRQQVKQKAEALACHPDYERLLDEKNQRRQKDEQAKPLALYRAAELQHMKMNFAGKFYGGDINYHEARYNFVHKVRPKETAAYLAKHLRVDMARFNELRQPLAY</sequence>
<feature type="domain" description="Formyl transferase N-terminal" evidence="1">
    <location>
        <begin position="35"/>
        <end position="137"/>
    </location>
</feature>
<dbReference type="InterPro" id="IPR047180">
    <property type="entry name" value="HoxX-like"/>
</dbReference>
<dbReference type="InterPro" id="IPR005793">
    <property type="entry name" value="Formyl_trans_C"/>
</dbReference>
<evidence type="ECO:0000259" key="1">
    <source>
        <dbReference type="Pfam" id="PF00551"/>
    </source>
</evidence>
<dbReference type="InterPro" id="IPR002376">
    <property type="entry name" value="Formyl_transf_N"/>
</dbReference>
<evidence type="ECO:0000313" key="4">
    <source>
        <dbReference type="Proteomes" id="UP000195667"/>
    </source>
</evidence>
<proteinExistence type="predicted"/>
<reference evidence="4" key="1">
    <citation type="submission" date="2017-02" db="EMBL/GenBank/DDBJ databases">
        <authorList>
            <person name="Daims H."/>
        </authorList>
    </citation>
    <scope>NUCLEOTIDE SEQUENCE [LARGE SCALE GENOMIC DNA]</scope>
</reference>
<dbReference type="SUPFAM" id="SSF50486">
    <property type="entry name" value="FMT C-terminal domain-like"/>
    <property type="match status" value="1"/>
</dbReference>
<dbReference type="AlphaFoldDB" id="A0A1R4HGK1"/>
<dbReference type="PANTHER" id="PTHR43388:SF1">
    <property type="entry name" value="HYDROGENASE MATURATION FACTOR HOXX"/>
    <property type="match status" value="1"/>
</dbReference>
<dbReference type="Pfam" id="PF02911">
    <property type="entry name" value="Formyl_trans_C"/>
    <property type="match status" value="1"/>
</dbReference>
<gene>
    <name evidence="3" type="primary">hoxX</name>
    <name evidence="3" type="ORF">CRENPOLYSF1_690007</name>
</gene>
<dbReference type="InterPro" id="IPR009188">
    <property type="entry name" value="NiFe-hyd_mat_HypX/HoxX"/>
</dbReference>
<dbReference type="Pfam" id="PF00378">
    <property type="entry name" value="ECH_1"/>
    <property type="match status" value="1"/>
</dbReference>
<evidence type="ECO:0000313" key="3">
    <source>
        <dbReference type="EMBL" id="SJM95378.1"/>
    </source>
</evidence>
<evidence type="ECO:0000259" key="2">
    <source>
        <dbReference type="Pfam" id="PF02911"/>
    </source>
</evidence>
<dbReference type="GO" id="GO:0003824">
    <property type="term" value="F:catalytic activity"/>
    <property type="evidence" value="ECO:0007669"/>
    <property type="project" value="InterPro"/>
</dbReference>
<dbReference type="CDD" id="cd06558">
    <property type="entry name" value="crotonase-like"/>
    <property type="match status" value="1"/>
</dbReference>
<keyword evidence="4" id="KW-1185">Reference proteome</keyword>
<dbReference type="PANTHER" id="PTHR43388">
    <property type="entry name" value="HYDROGENASE MATURATION FACTOR HOXX"/>
    <property type="match status" value="1"/>
</dbReference>
<organism evidence="3 4">
    <name type="scientific">Crenothrix polyspora</name>
    <dbReference type="NCBI Taxonomy" id="360316"/>
    <lineage>
        <taxon>Bacteria</taxon>
        <taxon>Pseudomonadati</taxon>
        <taxon>Pseudomonadota</taxon>
        <taxon>Gammaproteobacteria</taxon>
        <taxon>Methylococcales</taxon>
        <taxon>Crenotrichaceae</taxon>
        <taxon>Crenothrix</taxon>
    </lineage>
</organism>
<dbReference type="GO" id="GO:0003677">
    <property type="term" value="F:DNA binding"/>
    <property type="evidence" value="ECO:0007669"/>
    <property type="project" value="UniProtKB-KW"/>
</dbReference>
<feature type="domain" description="Formyl transferase C-terminal" evidence="2">
    <location>
        <begin position="174"/>
        <end position="258"/>
    </location>
</feature>
<dbReference type="InterPro" id="IPR011034">
    <property type="entry name" value="Formyl_transferase-like_C_sf"/>
</dbReference>
<dbReference type="InterPro" id="IPR029045">
    <property type="entry name" value="ClpP/crotonase-like_dom_sf"/>
</dbReference>
<dbReference type="PIRSF" id="PIRSF006787">
    <property type="entry name" value="Hydrgn_mat_HoxX"/>
    <property type="match status" value="1"/>
</dbReference>
<dbReference type="OrthoDB" id="580992at2"/>
<dbReference type="InterPro" id="IPR036477">
    <property type="entry name" value="Formyl_transf_N_sf"/>
</dbReference>
<dbReference type="Proteomes" id="UP000195667">
    <property type="component" value="Unassembled WGS sequence"/>
</dbReference>
<dbReference type="Gene3D" id="3.40.50.12230">
    <property type="match status" value="1"/>
</dbReference>
<dbReference type="Pfam" id="PF00551">
    <property type="entry name" value="Formyl_trans_N"/>
    <property type="match status" value="1"/>
</dbReference>
<dbReference type="Gene3D" id="3.90.226.10">
    <property type="entry name" value="2-enoyl-CoA Hydratase, Chain A, domain 1"/>
    <property type="match status" value="1"/>
</dbReference>
<dbReference type="CDD" id="cd08701">
    <property type="entry name" value="FMT_C_HypX"/>
    <property type="match status" value="1"/>
</dbReference>
<dbReference type="EMBL" id="FUKI01000147">
    <property type="protein sequence ID" value="SJM95378.1"/>
    <property type="molecule type" value="Genomic_DNA"/>
</dbReference>
<name>A0A1R4HGK1_9GAMM</name>
<protein>
    <submittedName>
        <fullName evidence="3">Hydrogenase maturation factor HoxX</fullName>
    </submittedName>
</protein>
<dbReference type="CDD" id="cd08650">
    <property type="entry name" value="FMT_core_HypX_N"/>
    <property type="match status" value="1"/>
</dbReference>
<dbReference type="SUPFAM" id="SSF52096">
    <property type="entry name" value="ClpP/crotonase"/>
    <property type="match status" value="1"/>
</dbReference>
<dbReference type="SUPFAM" id="SSF53328">
    <property type="entry name" value="Formyltransferase"/>
    <property type="match status" value="1"/>
</dbReference>
<dbReference type="RefSeq" id="WP_087144766.1">
    <property type="nucleotide sequence ID" value="NZ_FUKI01000147.1"/>
</dbReference>
<accession>A0A1R4HGK1</accession>
<dbReference type="InterPro" id="IPR001753">
    <property type="entry name" value="Enoyl-CoA_hydra/iso"/>
</dbReference>